<evidence type="ECO:0000256" key="2">
    <source>
        <dbReference type="ARBA" id="ARBA00022692"/>
    </source>
</evidence>
<feature type="region of interest" description="Disordered" evidence="5">
    <location>
        <begin position="530"/>
        <end position="553"/>
    </location>
</feature>
<feature type="transmembrane region" description="Helical" evidence="6">
    <location>
        <begin position="401"/>
        <end position="419"/>
    </location>
</feature>
<feature type="transmembrane region" description="Helical" evidence="6">
    <location>
        <begin position="139"/>
        <end position="162"/>
    </location>
</feature>
<evidence type="ECO:0000313" key="7">
    <source>
        <dbReference type="EMBL" id="KAG7340070.1"/>
    </source>
</evidence>
<reference evidence="7" key="1">
    <citation type="journal article" date="2021" name="Sci. Rep.">
        <title>Diploid genomic architecture of Nitzschia inconspicua, an elite biomass production diatom.</title>
        <authorList>
            <person name="Oliver A."/>
            <person name="Podell S."/>
            <person name="Pinowska A."/>
            <person name="Traller J.C."/>
            <person name="Smith S.R."/>
            <person name="McClure R."/>
            <person name="Beliaev A."/>
            <person name="Bohutskyi P."/>
            <person name="Hill E.A."/>
            <person name="Rabines A."/>
            <person name="Zheng H."/>
            <person name="Allen L.Z."/>
            <person name="Kuo A."/>
            <person name="Grigoriev I.V."/>
            <person name="Allen A.E."/>
            <person name="Hazlebeck D."/>
            <person name="Allen E.E."/>
        </authorList>
    </citation>
    <scope>NUCLEOTIDE SEQUENCE</scope>
    <source>
        <strain evidence="7">Hildebrandi</strain>
    </source>
</reference>
<comment type="subcellular location">
    <subcellularLocation>
        <location evidence="1">Membrane</location>
        <topology evidence="1">Multi-pass membrane protein</topology>
    </subcellularLocation>
</comment>
<feature type="transmembrane region" description="Helical" evidence="6">
    <location>
        <begin position="112"/>
        <end position="133"/>
    </location>
</feature>
<feature type="compositionally biased region" description="Low complexity" evidence="5">
    <location>
        <begin position="530"/>
        <end position="541"/>
    </location>
</feature>
<dbReference type="AlphaFoldDB" id="A0A9K3KAJ1"/>
<dbReference type="EMBL" id="JAGRRH010000028">
    <property type="protein sequence ID" value="KAG7340070.1"/>
    <property type="molecule type" value="Genomic_DNA"/>
</dbReference>
<dbReference type="OrthoDB" id="419616at2759"/>
<comment type="caution">
    <text evidence="7">The sequence shown here is derived from an EMBL/GenBank/DDBJ whole genome shotgun (WGS) entry which is preliminary data.</text>
</comment>
<keyword evidence="2 6" id="KW-0812">Transmembrane</keyword>
<feature type="transmembrane region" description="Helical" evidence="6">
    <location>
        <begin position="201"/>
        <end position="219"/>
    </location>
</feature>
<dbReference type="GO" id="GO:0022857">
    <property type="term" value="F:transmembrane transporter activity"/>
    <property type="evidence" value="ECO:0007669"/>
    <property type="project" value="InterPro"/>
</dbReference>
<evidence type="ECO:0000256" key="5">
    <source>
        <dbReference type="SAM" id="MobiDB-lite"/>
    </source>
</evidence>
<evidence type="ECO:0000256" key="3">
    <source>
        <dbReference type="ARBA" id="ARBA00022989"/>
    </source>
</evidence>
<dbReference type="Proteomes" id="UP000693970">
    <property type="component" value="Unassembled WGS sequence"/>
</dbReference>
<feature type="transmembrane region" description="Helical" evidence="6">
    <location>
        <begin position="333"/>
        <end position="358"/>
    </location>
</feature>
<gene>
    <name evidence="7" type="ORF">IV203_006474</name>
</gene>
<feature type="transmembrane region" description="Helical" evidence="6">
    <location>
        <begin position="461"/>
        <end position="481"/>
    </location>
</feature>
<dbReference type="PANTHER" id="PTHR23507">
    <property type="entry name" value="ZGC:174356"/>
    <property type="match status" value="1"/>
</dbReference>
<dbReference type="InterPro" id="IPR011701">
    <property type="entry name" value="MFS"/>
</dbReference>
<proteinExistence type="predicted"/>
<name>A0A9K3KAJ1_9STRA</name>
<evidence type="ECO:0000313" key="8">
    <source>
        <dbReference type="Proteomes" id="UP000693970"/>
    </source>
</evidence>
<feature type="transmembrane region" description="Helical" evidence="6">
    <location>
        <begin position="174"/>
        <end position="195"/>
    </location>
</feature>
<accession>A0A9K3KAJ1</accession>
<protein>
    <submittedName>
        <fullName evidence="7">Major facilitator superfamily transporter</fullName>
    </submittedName>
</protein>
<organism evidence="7 8">
    <name type="scientific">Nitzschia inconspicua</name>
    <dbReference type="NCBI Taxonomy" id="303405"/>
    <lineage>
        <taxon>Eukaryota</taxon>
        <taxon>Sar</taxon>
        <taxon>Stramenopiles</taxon>
        <taxon>Ochrophyta</taxon>
        <taxon>Bacillariophyta</taxon>
        <taxon>Bacillariophyceae</taxon>
        <taxon>Bacillariophycidae</taxon>
        <taxon>Bacillariales</taxon>
        <taxon>Bacillariaceae</taxon>
        <taxon>Nitzschia</taxon>
    </lineage>
</organism>
<feature type="transmembrane region" description="Helical" evidence="6">
    <location>
        <begin position="370"/>
        <end position="389"/>
    </location>
</feature>
<evidence type="ECO:0000256" key="1">
    <source>
        <dbReference type="ARBA" id="ARBA00004141"/>
    </source>
</evidence>
<dbReference type="PANTHER" id="PTHR23507:SF1">
    <property type="entry name" value="FI18259P1-RELATED"/>
    <property type="match status" value="1"/>
</dbReference>
<keyword evidence="4 6" id="KW-0472">Membrane</keyword>
<dbReference type="Pfam" id="PF07690">
    <property type="entry name" value="MFS_1"/>
    <property type="match status" value="1"/>
</dbReference>
<sequence>MMGDISNFFSSFMKSKGGIAALIISVLLSFGLATTVGIVPAVLADRYARINHEWDGKPCYTFDHEVMPRACVQGGDDAQTGSACMSFVQNVLLFLSNPVVGSQSDVQGRRGFLLFGISLFSLAPMALVAMQHFPMLNPFYYFAANSSTGLVSYMSIIFAAMADSSNEKFRAASYAMIMAGFYSGFCVAPSIVLFLSHEHAALLSLCLCVAAFVYAVLFFPETLPQTVAEVAAIHHAARTVNNRDGPSITHIPTTVMTINDDDVESELILDNQSQVIDQTTPLLSEEARVNILTIPNEQVPAVNSRHRTNSFQSLVAVIARPFREMSILYRTSFLQILTLASFLSAAVYSTDVSLVLFYIEGHLNVKDADIATMFFYMGIFGVVLQALGIQPLVSCLGEKGLLILSFLSGTLHNFLYGAARDKSAITVALSFSQFTKLNYPILSSLASKAVLADEQGQVQGALLATNALAAALGPVSMNYVYQHTKDTLYGPGTMFLLASFLYFLGTLCVAIIPMSNLSEPYESVASADSNCSSSNDGASCNETTTDEANTITS</sequence>
<feature type="transmembrane region" description="Helical" evidence="6">
    <location>
        <begin position="20"/>
        <end position="43"/>
    </location>
</feature>
<feature type="transmembrane region" description="Helical" evidence="6">
    <location>
        <begin position="493"/>
        <end position="514"/>
    </location>
</feature>
<evidence type="ECO:0000256" key="6">
    <source>
        <dbReference type="SAM" id="Phobius"/>
    </source>
</evidence>
<keyword evidence="8" id="KW-1185">Reference proteome</keyword>
<dbReference type="GO" id="GO:0016020">
    <property type="term" value="C:membrane"/>
    <property type="evidence" value="ECO:0007669"/>
    <property type="project" value="UniProtKB-SubCell"/>
</dbReference>
<evidence type="ECO:0000256" key="4">
    <source>
        <dbReference type="ARBA" id="ARBA00023136"/>
    </source>
</evidence>
<keyword evidence="3 6" id="KW-1133">Transmembrane helix</keyword>
<feature type="compositionally biased region" description="Polar residues" evidence="5">
    <location>
        <begin position="542"/>
        <end position="553"/>
    </location>
</feature>
<reference evidence="7" key="2">
    <citation type="submission" date="2021-04" db="EMBL/GenBank/DDBJ databases">
        <authorList>
            <person name="Podell S."/>
        </authorList>
    </citation>
    <scope>NUCLEOTIDE SEQUENCE</scope>
    <source>
        <strain evidence="7">Hildebrandi</strain>
    </source>
</reference>